<dbReference type="InterPro" id="IPR035437">
    <property type="entry name" value="SNase_OB-fold_sf"/>
</dbReference>
<feature type="domain" description="C3H1-type" evidence="2">
    <location>
        <begin position="442"/>
        <end position="472"/>
    </location>
</feature>
<protein>
    <recommendedName>
        <fullName evidence="6">Tudor domain-containing protein 1</fullName>
    </recommendedName>
</protein>
<reference evidence="4" key="2">
    <citation type="submission" date="2022-06" db="UniProtKB">
        <authorList>
            <consortium name="EnsemblMetazoa"/>
        </authorList>
    </citation>
    <scope>IDENTIFICATION</scope>
    <source>
        <strain evidence="4">p50T (Dazao)</strain>
    </source>
</reference>
<dbReference type="Pfam" id="PF00567">
    <property type="entry name" value="TUDOR"/>
    <property type="match status" value="2"/>
</dbReference>
<evidence type="ECO:0000313" key="4">
    <source>
        <dbReference type="EnsemblMetazoa" id="XP_021203535.1"/>
    </source>
</evidence>
<dbReference type="GO" id="GO:0005737">
    <property type="term" value="C:cytoplasm"/>
    <property type="evidence" value="ECO:0007669"/>
    <property type="project" value="UniProtKB-ARBA"/>
</dbReference>
<evidence type="ECO:0008006" key="6">
    <source>
        <dbReference type="Google" id="ProtNLM"/>
    </source>
</evidence>
<dbReference type="PROSITE" id="PS50304">
    <property type="entry name" value="TUDOR"/>
    <property type="match status" value="1"/>
</dbReference>
<keyword evidence="1" id="KW-0479">Metal-binding</keyword>
<dbReference type="PANTHER" id="PTHR22948">
    <property type="entry name" value="TUDOR DOMAIN CONTAINING PROTEIN"/>
    <property type="match status" value="1"/>
</dbReference>
<feature type="zinc finger region" description="C3H1-type" evidence="1">
    <location>
        <begin position="442"/>
        <end position="472"/>
    </location>
</feature>
<evidence type="ECO:0000259" key="2">
    <source>
        <dbReference type="PROSITE" id="PS50103"/>
    </source>
</evidence>
<dbReference type="PANTHER" id="PTHR22948:SF29">
    <property type="entry name" value="FI02030P-RELATED"/>
    <property type="match status" value="1"/>
</dbReference>
<sequence>MSYVDLATLTMHRRNELEGRINMFLEKCDHAINDIKKMKTKAQGFVLQLNCDPAELKERFLKSMKLLDEFTYLITDFNLATGQIEDLGSSEYTPVPDTTPKLLPTPQLPTLNLLDALSEPTPSTSQASMKVTHTKKPKRLKSIKDDQTLITFSSSSCSSESVPLVKTEVVSKEVQCEIVYELEKLDIEDNQSQVSQESCKLPAQSMLEVDNTYSGTIMHVDGSSFWIITEDTDIVYRLMLEMTEYYTKNYRKMNLKEVKILAYCAVYDGDCYYRGLFLNLIEDGTNTAEVYIVDTGETRCFHIDSLQPLVLQFCDSPPYARCCHLAGVDPINYNDMHLVEKLEECMRNYIGTLCKIEIDDNHSVHSSSESLGVYVILPDNQTLNQIIVQQEFANAINRPVSPAKQAPAVHCPPELVNDSSLDITHCPEYEDPVEAVTGYHNRDEADICKHYKGGPSATCFKGAKCKKKHIVKHPDGWTLDRVEVVGKCKSIPLPEPGTWHKVLVTCVCHYDRVYFQIIDNKEPEQIPDFGVVLPPATLESLVRDMNSPAARITYKPLKLTPAPGEMVAALYPLDDNWYRARVLSLTRPDQSVEVMYVDYGTVLWVKEDQIRHLEARYTFLPMQAVRCVLAGVTCPSHDSQHWAAAKRVLGELTQDKLLDAHIISRDYDEVAVELFNSDGYSIAEQLAARDMVDLVEYSVVDDTKTQCKVVAP</sequence>
<keyword evidence="1" id="KW-0863">Zinc-finger</keyword>
<evidence type="ECO:0000256" key="1">
    <source>
        <dbReference type="PROSITE-ProRule" id="PRU00723"/>
    </source>
</evidence>
<dbReference type="InterPro" id="IPR002999">
    <property type="entry name" value="Tudor"/>
</dbReference>
<dbReference type="SMART" id="SM00333">
    <property type="entry name" value="TUDOR"/>
    <property type="match status" value="2"/>
</dbReference>
<dbReference type="EnsemblMetazoa" id="XM_021347860.2">
    <property type="protein sequence ID" value="XP_021203535.1"/>
    <property type="gene ID" value="LOC110384726"/>
</dbReference>
<dbReference type="Gene3D" id="2.30.30.140">
    <property type="match status" value="2"/>
</dbReference>
<reference evidence="5" key="1">
    <citation type="journal article" date="2008" name="Insect Biochem. Mol. Biol.">
        <title>The genome of a lepidopteran model insect, the silkworm Bombyx mori.</title>
        <authorList>
            <consortium name="International Silkworm Genome Consortium"/>
        </authorList>
    </citation>
    <scope>NUCLEOTIDE SEQUENCE [LARGE SCALE GENOMIC DNA]</scope>
    <source>
        <strain evidence="5">p50T</strain>
    </source>
</reference>
<feature type="domain" description="Tudor" evidence="3">
    <location>
        <begin position="560"/>
        <end position="620"/>
    </location>
</feature>
<dbReference type="Proteomes" id="UP000005204">
    <property type="component" value="Unassembled WGS sequence"/>
</dbReference>
<dbReference type="Gene3D" id="2.40.50.90">
    <property type="match status" value="2"/>
</dbReference>
<dbReference type="InterPro" id="IPR050621">
    <property type="entry name" value="Tudor_domain_containing"/>
</dbReference>
<keyword evidence="1" id="KW-0862">Zinc</keyword>
<keyword evidence="5" id="KW-1185">Reference proteome</keyword>
<dbReference type="SUPFAM" id="SSF63748">
    <property type="entry name" value="Tudor/PWWP/MBT"/>
    <property type="match status" value="2"/>
</dbReference>
<evidence type="ECO:0000313" key="5">
    <source>
        <dbReference type="Proteomes" id="UP000005204"/>
    </source>
</evidence>
<dbReference type="FunFam" id="2.30.30.140:FF:000018">
    <property type="entry name" value="Serine/threonine-protein kinase 31"/>
    <property type="match status" value="1"/>
</dbReference>
<dbReference type="AlphaFoldDB" id="A0A8R2DK79"/>
<dbReference type="GO" id="GO:0008270">
    <property type="term" value="F:zinc ion binding"/>
    <property type="evidence" value="ECO:0007669"/>
    <property type="project" value="UniProtKB-KW"/>
</dbReference>
<dbReference type="PROSITE" id="PS50103">
    <property type="entry name" value="ZF_C3H1"/>
    <property type="match status" value="1"/>
</dbReference>
<name>A0A8R2DK79_BOMMO</name>
<dbReference type="InterPro" id="IPR000571">
    <property type="entry name" value="Znf_CCCH"/>
</dbReference>
<proteinExistence type="predicted"/>
<accession>A0A8R2DK79</accession>
<evidence type="ECO:0000259" key="3">
    <source>
        <dbReference type="PROSITE" id="PS50304"/>
    </source>
</evidence>
<organism evidence="4 5">
    <name type="scientific">Bombyx mori</name>
    <name type="common">Silk moth</name>
    <dbReference type="NCBI Taxonomy" id="7091"/>
    <lineage>
        <taxon>Eukaryota</taxon>
        <taxon>Metazoa</taxon>
        <taxon>Ecdysozoa</taxon>
        <taxon>Arthropoda</taxon>
        <taxon>Hexapoda</taxon>
        <taxon>Insecta</taxon>
        <taxon>Pterygota</taxon>
        <taxon>Neoptera</taxon>
        <taxon>Endopterygota</taxon>
        <taxon>Lepidoptera</taxon>
        <taxon>Glossata</taxon>
        <taxon>Ditrysia</taxon>
        <taxon>Bombycoidea</taxon>
        <taxon>Bombycidae</taxon>
        <taxon>Bombycinae</taxon>
        <taxon>Bombyx</taxon>
    </lineage>
</organism>